<keyword evidence="3 7" id="KW-0479">Metal-binding</keyword>
<dbReference type="InterPro" id="IPR036874">
    <property type="entry name" value="Carbonic_anhydrase_sf"/>
</dbReference>
<comment type="cofactor">
    <cofactor evidence="7">
        <name>Zn(2+)</name>
        <dbReference type="ChEBI" id="CHEBI:29105"/>
    </cofactor>
    <text evidence="7">Binds 1 zinc ion per subunit.</text>
</comment>
<dbReference type="EC" id="4.2.1.1" evidence="2 8"/>
<evidence type="ECO:0000256" key="2">
    <source>
        <dbReference type="ARBA" id="ARBA00012925"/>
    </source>
</evidence>
<dbReference type="PANTHER" id="PTHR11002:SF76">
    <property type="entry name" value="CARBONIC ANHYDRASE"/>
    <property type="match status" value="1"/>
</dbReference>
<dbReference type="SMART" id="SM00947">
    <property type="entry name" value="Pro_CA"/>
    <property type="match status" value="1"/>
</dbReference>
<dbReference type="EMBL" id="JACETU010000005">
    <property type="protein sequence ID" value="KAF7428983.1"/>
    <property type="molecule type" value="Genomic_DNA"/>
</dbReference>
<dbReference type="Proteomes" id="UP000623687">
    <property type="component" value="Unassembled WGS sequence"/>
</dbReference>
<sequence>MKLPSLRLFAASSLLFVSSLSLISLAHPIRSLQAVESTSFSQNSDIQHLLAGNAKFRAEINKEHPGFLNSSGNSAQGIAPPQALAKLIYSVRLFHITSSCAHPLTWLGLDRVSEGTIFHSLPGELFAERNIANQFRESDTNAEAALIYAIEHLGVSHILVTGHYGCGGVATAIATAFSPPDMTDPIQRFIQPIRKLYLNSDRHVPDIPPEIEKLREQNRRTRPVPTPELHEPGFRALVEENVKVNVERILKAARSVHESGKDVYVHGWVYDMENGRILDLEVSVKV</sequence>
<feature type="binding site" evidence="7">
    <location>
        <position position="163"/>
    </location>
    <ligand>
        <name>Zn(2+)</name>
        <dbReference type="ChEBI" id="CHEBI:29105"/>
    </ligand>
</feature>
<dbReference type="InterPro" id="IPR001765">
    <property type="entry name" value="Carbonic_anhydrase"/>
</dbReference>
<organism evidence="10 11">
    <name type="scientific">Pleurotus ostreatus</name>
    <name type="common">Oyster mushroom</name>
    <name type="synonym">White-rot fungus</name>
    <dbReference type="NCBI Taxonomy" id="5322"/>
    <lineage>
        <taxon>Eukaryota</taxon>
        <taxon>Fungi</taxon>
        <taxon>Dikarya</taxon>
        <taxon>Basidiomycota</taxon>
        <taxon>Agaricomycotina</taxon>
        <taxon>Agaricomycetes</taxon>
        <taxon>Agaricomycetidae</taxon>
        <taxon>Agaricales</taxon>
        <taxon>Pleurotineae</taxon>
        <taxon>Pleurotaceae</taxon>
        <taxon>Pleurotus</taxon>
    </lineage>
</organism>
<dbReference type="GO" id="GO:0034599">
    <property type="term" value="P:cellular response to oxidative stress"/>
    <property type="evidence" value="ECO:0007669"/>
    <property type="project" value="TreeGrafter"/>
</dbReference>
<dbReference type="PANTHER" id="PTHR11002">
    <property type="entry name" value="CARBONIC ANHYDRASE"/>
    <property type="match status" value="1"/>
</dbReference>
<keyword evidence="4 7" id="KW-0862">Zinc</keyword>
<gene>
    <name evidence="10" type="ORF">PC9H_008220</name>
</gene>
<evidence type="ECO:0000256" key="4">
    <source>
        <dbReference type="ARBA" id="ARBA00022833"/>
    </source>
</evidence>
<dbReference type="Gene3D" id="3.40.1050.10">
    <property type="entry name" value="Carbonic anhydrase"/>
    <property type="match status" value="1"/>
</dbReference>
<evidence type="ECO:0000256" key="9">
    <source>
        <dbReference type="SAM" id="SignalP"/>
    </source>
</evidence>
<dbReference type="GO" id="GO:0004089">
    <property type="term" value="F:carbonate dehydratase activity"/>
    <property type="evidence" value="ECO:0007669"/>
    <property type="project" value="UniProtKB-UniRule"/>
</dbReference>
<evidence type="ECO:0000313" key="10">
    <source>
        <dbReference type="EMBL" id="KAF7428983.1"/>
    </source>
</evidence>
<dbReference type="SUPFAM" id="SSF53056">
    <property type="entry name" value="beta-carbonic anhydrase, cab"/>
    <property type="match status" value="1"/>
</dbReference>
<evidence type="ECO:0000256" key="3">
    <source>
        <dbReference type="ARBA" id="ARBA00022723"/>
    </source>
</evidence>
<accession>A0A8H6ZWS6</accession>
<reference evidence="10" key="1">
    <citation type="submission" date="2019-07" db="EMBL/GenBank/DDBJ databases">
        <authorList>
            <person name="Palmer J.M."/>
        </authorList>
    </citation>
    <scope>NUCLEOTIDE SEQUENCE</scope>
    <source>
        <strain evidence="10">PC9</strain>
    </source>
</reference>
<dbReference type="RefSeq" id="XP_036631355.1">
    <property type="nucleotide sequence ID" value="XM_036777735.1"/>
</dbReference>
<keyword evidence="5 8" id="KW-0456">Lyase</keyword>
<dbReference type="Pfam" id="PF00484">
    <property type="entry name" value="Pro_CA"/>
    <property type="match status" value="1"/>
</dbReference>
<evidence type="ECO:0000256" key="1">
    <source>
        <dbReference type="ARBA" id="ARBA00006217"/>
    </source>
</evidence>
<comment type="function">
    <text evidence="8">Reversible hydration of carbon dioxide.</text>
</comment>
<dbReference type="GeneID" id="59378038"/>
<evidence type="ECO:0000256" key="6">
    <source>
        <dbReference type="ARBA" id="ARBA00048348"/>
    </source>
</evidence>
<keyword evidence="11" id="KW-1185">Reference proteome</keyword>
<dbReference type="GO" id="GO:0071244">
    <property type="term" value="P:cellular response to carbon dioxide"/>
    <property type="evidence" value="ECO:0007669"/>
    <property type="project" value="TreeGrafter"/>
</dbReference>
<evidence type="ECO:0000256" key="8">
    <source>
        <dbReference type="RuleBase" id="RU003956"/>
    </source>
</evidence>
<dbReference type="VEuPathDB" id="FungiDB:PC9H_008220"/>
<name>A0A8H6ZWS6_PLEOS</name>
<dbReference type="OrthoDB" id="10248475at2759"/>
<feature type="chain" id="PRO_5035003314" description="Carbonic anhydrase" evidence="9">
    <location>
        <begin position="27"/>
        <end position="286"/>
    </location>
</feature>
<evidence type="ECO:0000313" key="11">
    <source>
        <dbReference type="Proteomes" id="UP000623687"/>
    </source>
</evidence>
<feature type="signal peptide" evidence="9">
    <location>
        <begin position="1"/>
        <end position="26"/>
    </location>
</feature>
<dbReference type="AlphaFoldDB" id="A0A8H6ZWS6"/>
<keyword evidence="9" id="KW-0732">Signal</keyword>
<comment type="catalytic activity">
    <reaction evidence="6 8">
        <text>hydrogencarbonate + H(+) = CO2 + H2O</text>
        <dbReference type="Rhea" id="RHEA:10748"/>
        <dbReference type="ChEBI" id="CHEBI:15377"/>
        <dbReference type="ChEBI" id="CHEBI:15378"/>
        <dbReference type="ChEBI" id="CHEBI:16526"/>
        <dbReference type="ChEBI" id="CHEBI:17544"/>
        <dbReference type="EC" id="4.2.1.1"/>
    </reaction>
</comment>
<proteinExistence type="inferred from homology"/>
<evidence type="ECO:0000256" key="5">
    <source>
        <dbReference type="ARBA" id="ARBA00023239"/>
    </source>
</evidence>
<comment type="similarity">
    <text evidence="1 8">Belongs to the beta-class carbonic anhydrase family.</text>
</comment>
<feature type="binding site" evidence="7">
    <location>
        <position position="166"/>
    </location>
    <ligand>
        <name>Zn(2+)</name>
        <dbReference type="ChEBI" id="CHEBI:29105"/>
    </ligand>
</feature>
<dbReference type="GO" id="GO:0008270">
    <property type="term" value="F:zinc ion binding"/>
    <property type="evidence" value="ECO:0007669"/>
    <property type="project" value="UniProtKB-UniRule"/>
</dbReference>
<evidence type="ECO:0000256" key="7">
    <source>
        <dbReference type="PIRSR" id="PIRSR601765-1"/>
    </source>
</evidence>
<protein>
    <recommendedName>
        <fullName evidence="2 8">Carbonic anhydrase</fullName>
        <ecNumber evidence="2 8">4.2.1.1</ecNumber>
    </recommendedName>
    <alternativeName>
        <fullName evidence="8">Carbonate dehydratase</fullName>
    </alternativeName>
</protein>
<comment type="caution">
    <text evidence="10">The sequence shown here is derived from an EMBL/GenBank/DDBJ whole genome shotgun (WGS) entry which is preliminary data.</text>
</comment>